<feature type="compositionally biased region" description="Basic and acidic residues" evidence="1">
    <location>
        <begin position="133"/>
        <end position="142"/>
    </location>
</feature>
<name>A0A6G0WQ63_9STRA</name>
<evidence type="ECO:0000256" key="1">
    <source>
        <dbReference type="SAM" id="MobiDB-lite"/>
    </source>
</evidence>
<accession>A0A6G0WQ63</accession>
<evidence type="ECO:0000313" key="3">
    <source>
        <dbReference type="Proteomes" id="UP000481153"/>
    </source>
</evidence>
<dbReference type="AlphaFoldDB" id="A0A6G0WQ63"/>
<evidence type="ECO:0000313" key="2">
    <source>
        <dbReference type="EMBL" id="KAF0729521.1"/>
    </source>
</evidence>
<gene>
    <name evidence="2" type="ORF">Ae201684_012789</name>
</gene>
<dbReference type="VEuPathDB" id="FungiDB:AeMF1_014513"/>
<protein>
    <submittedName>
        <fullName evidence="2">Uncharacterized protein</fullName>
    </submittedName>
</protein>
<proteinExistence type="predicted"/>
<sequence>MEYSSVPMTQSAKALKKAAAEDKADAVQRNASLRQPPTLTNTCRVTDKQAEVSYGQRMRRYCVVCYYERSKELIKTQWCDVHQVYLCKQAVPAHLCPYPEWSCWDKFHSCYQPKGLFKKDGKMDRGNELYKMKKQSEKEHKTSSAKKTLVLV</sequence>
<keyword evidence="3" id="KW-1185">Reference proteome</keyword>
<dbReference type="Proteomes" id="UP000481153">
    <property type="component" value="Unassembled WGS sequence"/>
</dbReference>
<comment type="caution">
    <text evidence="2">The sequence shown here is derived from an EMBL/GenBank/DDBJ whole genome shotgun (WGS) entry which is preliminary data.</text>
</comment>
<dbReference type="EMBL" id="VJMJ01000163">
    <property type="protein sequence ID" value="KAF0729521.1"/>
    <property type="molecule type" value="Genomic_DNA"/>
</dbReference>
<feature type="region of interest" description="Disordered" evidence="1">
    <location>
        <begin position="133"/>
        <end position="152"/>
    </location>
</feature>
<organism evidence="2 3">
    <name type="scientific">Aphanomyces euteiches</name>
    <dbReference type="NCBI Taxonomy" id="100861"/>
    <lineage>
        <taxon>Eukaryota</taxon>
        <taxon>Sar</taxon>
        <taxon>Stramenopiles</taxon>
        <taxon>Oomycota</taxon>
        <taxon>Saprolegniomycetes</taxon>
        <taxon>Saprolegniales</taxon>
        <taxon>Verrucalvaceae</taxon>
        <taxon>Aphanomyces</taxon>
    </lineage>
</organism>
<reference evidence="2 3" key="1">
    <citation type="submission" date="2019-07" db="EMBL/GenBank/DDBJ databases">
        <title>Genomics analysis of Aphanomyces spp. identifies a new class of oomycete effector associated with host adaptation.</title>
        <authorList>
            <person name="Gaulin E."/>
        </authorList>
    </citation>
    <scope>NUCLEOTIDE SEQUENCE [LARGE SCALE GENOMIC DNA]</scope>
    <source>
        <strain evidence="2 3">ATCC 201684</strain>
    </source>
</reference>